<dbReference type="RefSeq" id="WP_093134304.1">
    <property type="nucleotide sequence ID" value="NZ_FOHJ01000005.1"/>
</dbReference>
<gene>
    <name evidence="2" type="ORF">SAMN05421676_10587</name>
</gene>
<sequence>MKNFKFLFALAIILFTSMSLLPNNASASSWSEWQTVTGDCQVRVWTDYSVYTSNATSVDVQAESRNCPQLDYYMDVWGTDSTGYEFMIRSIDQVTGYFSYLTPVKKLYLDDLNHSTQARVRVLLTGSVPNTAVWSDEIMIYR</sequence>
<evidence type="ECO:0000313" key="3">
    <source>
        <dbReference type="Proteomes" id="UP000199095"/>
    </source>
</evidence>
<dbReference type="OrthoDB" id="2915945at2"/>
<evidence type="ECO:0000313" key="2">
    <source>
        <dbReference type="EMBL" id="SET49199.1"/>
    </source>
</evidence>
<organism evidence="2 3">
    <name type="scientific">Salinibacillus kushneri</name>
    <dbReference type="NCBI Taxonomy" id="237682"/>
    <lineage>
        <taxon>Bacteria</taxon>
        <taxon>Bacillati</taxon>
        <taxon>Bacillota</taxon>
        <taxon>Bacilli</taxon>
        <taxon>Bacillales</taxon>
        <taxon>Bacillaceae</taxon>
        <taxon>Salinibacillus</taxon>
    </lineage>
</organism>
<feature type="chain" id="PRO_5011663628" evidence="1">
    <location>
        <begin position="28"/>
        <end position="142"/>
    </location>
</feature>
<feature type="signal peptide" evidence="1">
    <location>
        <begin position="1"/>
        <end position="27"/>
    </location>
</feature>
<accession>A0A1I0EUR9</accession>
<proteinExistence type="predicted"/>
<dbReference type="Proteomes" id="UP000199095">
    <property type="component" value="Unassembled WGS sequence"/>
</dbReference>
<protein>
    <submittedName>
        <fullName evidence="2">Uncharacterized protein</fullName>
    </submittedName>
</protein>
<evidence type="ECO:0000256" key="1">
    <source>
        <dbReference type="SAM" id="SignalP"/>
    </source>
</evidence>
<dbReference type="AlphaFoldDB" id="A0A1I0EUR9"/>
<dbReference type="EMBL" id="FOHJ01000005">
    <property type="protein sequence ID" value="SET49199.1"/>
    <property type="molecule type" value="Genomic_DNA"/>
</dbReference>
<name>A0A1I0EUR9_9BACI</name>
<keyword evidence="1" id="KW-0732">Signal</keyword>
<reference evidence="3" key="1">
    <citation type="submission" date="2016-10" db="EMBL/GenBank/DDBJ databases">
        <authorList>
            <person name="Varghese N."/>
            <person name="Submissions S."/>
        </authorList>
    </citation>
    <scope>NUCLEOTIDE SEQUENCE [LARGE SCALE GENOMIC DNA]</scope>
    <source>
        <strain evidence="3">CGMCC 1.3566</strain>
    </source>
</reference>
<keyword evidence="3" id="KW-1185">Reference proteome</keyword>